<keyword evidence="2" id="KW-0472">Membrane</keyword>
<feature type="transmembrane region" description="Helical" evidence="2">
    <location>
        <begin position="241"/>
        <end position="263"/>
    </location>
</feature>
<proteinExistence type="predicted"/>
<evidence type="ECO:0000256" key="2">
    <source>
        <dbReference type="SAM" id="Phobius"/>
    </source>
</evidence>
<comment type="caution">
    <text evidence="3">The sequence shown here is derived from an EMBL/GenBank/DDBJ whole genome shotgun (WGS) entry which is preliminary data.</text>
</comment>
<accession>A0A918WSJ1</accession>
<reference evidence="3" key="1">
    <citation type="journal article" date="2014" name="Int. J. Syst. Evol. Microbiol.">
        <title>Complete genome sequence of Corynebacterium casei LMG S-19264T (=DSM 44701T), isolated from a smear-ripened cheese.</title>
        <authorList>
            <consortium name="US DOE Joint Genome Institute (JGI-PGF)"/>
            <person name="Walter F."/>
            <person name="Albersmeier A."/>
            <person name="Kalinowski J."/>
            <person name="Ruckert C."/>
        </authorList>
    </citation>
    <scope>NUCLEOTIDE SEQUENCE</scope>
    <source>
        <strain evidence="3">JCM 4637</strain>
    </source>
</reference>
<evidence type="ECO:0008006" key="5">
    <source>
        <dbReference type="Google" id="ProtNLM"/>
    </source>
</evidence>
<protein>
    <recommendedName>
        <fullName evidence="5">DUF2079 domain-containing protein</fullName>
    </recommendedName>
</protein>
<dbReference type="EMBL" id="BMVC01000001">
    <property type="protein sequence ID" value="GHC78513.1"/>
    <property type="molecule type" value="Genomic_DNA"/>
</dbReference>
<feature type="region of interest" description="Disordered" evidence="1">
    <location>
        <begin position="1"/>
        <end position="77"/>
    </location>
</feature>
<feature type="transmembrane region" description="Helical" evidence="2">
    <location>
        <begin position="320"/>
        <end position="341"/>
    </location>
</feature>
<dbReference type="AlphaFoldDB" id="A0A918WSJ1"/>
<evidence type="ECO:0000313" key="3">
    <source>
        <dbReference type="EMBL" id="GHC78513.1"/>
    </source>
</evidence>
<feature type="compositionally biased region" description="Low complexity" evidence="1">
    <location>
        <begin position="36"/>
        <end position="48"/>
    </location>
</feature>
<keyword evidence="2" id="KW-1133">Transmembrane helix</keyword>
<feature type="transmembrane region" description="Helical" evidence="2">
    <location>
        <begin position="270"/>
        <end position="292"/>
    </location>
</feature>
<feature type="transmembrane region" description="Helical" evidence="2">
    <location>
        <begin position="170"/>
        <end position="187"/>
    </location>
</feature>
<feature type="transmembrane region" description="Helical" evidence="2">
    <location>
        <begin position="386"/>
        <end position="407"/>
    </location>
</feature>
<feature type="transmembrane region" description="Helical" evidence="2">
    <location>
        <begin position="353"/>
        <end position="374"/>
    </location>
</feature>
<feature type="transmembrane region" description="Helical" evidence="2">
    <location>
        <begin position="208"/>
        <end position="229"/>
    </location>
</feature>
<keyword evidence="2" id="KW-0812">Transmembrane</keyword>
<dbReference type="InterPro" id="IPR018650">
    <property type="entry name" value="STSV1_Orf64"/>
</dbReference>
<evidence type="ECO:0000313" key="4">
    <source>
        <dbReference type="Proteomes" id="UP000638353"/>
    </source>
</evidence>
<gene>
    <name evidence="3" type="ORF">GCM10010334_03890</name>
</gene>
<dbReference type="Pfam" id="PF09852">
    <property type="entry name" value="DUF2079"/>
    <property type="match status" value="1"/>
</dbReference>
<dbReference type="Proteomes" id="UP000638353">
    <property type="component" value="Unassembled WGS sequence"/>
</dbReference>
<feature type="compositionally biased region" description="Low complexity" evidence="1">
    <location>
        <begin position="67"/>
        <end position="77"/>
    </location>
</feature>
<name>A0A918WSJ1_9ACTN</name>
<sequence length="504" mass="53779">MRSAALAAPPADRSGTVDRPPGKSPARAPHTRHAAVRAGAAALLGIARPHTRARERTPSGPGPARPRSPALPSAPTRIPRPHAAALALLAFALCSAYALRMHASFRTTGYDLGIFGQAVRSYAELALPTSEIRATTGPDPDTPFPLLGDHFHPVIATLAPLYRLLPHVETLLVAQAALVAWSVYVVTRAGGRRIGVAYALSWGVQKLIGFDFHEVAFALPLLALALAAYREGRWRACAGWGAGLVLVKEDLGATVLVLGLLLLRRDRRAGTALCVLGPAAAALAVLVVLPHFNPSGAYTYLSSGTDTAAPAGLDTKGTTLLLLLLPTLFGALRSPLLLLALPTLAWRFTSSNTFYWGTDFHYSAVLMPIAFFALIDARDRGRIPDLRTPVVAVAALLATSLPLAEALRPAYWQDPPRAAAARHALSLIPSAARVAATNRLAPHLTDRATVYLHSPGRPDARVDWMVLDTTETTFSTDPPSPTQPGFHQVYASQGYVVLRRDRRT</sequence>
<reference evidence="3" key="2">
    <citation type="submission" date="2020-09" db="EMBL/GenBank/DDBJ databases">
        <authorList>
            <person name="Sun Q."/>
            <person name="Ohkuma M."/>
        </authorList>
    </citation>
    <scope>NUCLEOTIDE SEQUENCE</scope>
    <source>
        <strain evidence="3">JCM 4637</strain>
    </source>
</reference>
<organism evidence="3 4">
    <name type="scientific">Streptomyces finlayi</name>
    <dbReference type="NCBI Taxonomy" id="67296"/>
    <lineage>
        <taxon>Bacteria</taxon>
        <taxon>Bacillati</taxon>
        <taxon>Actinomycetota</taxon>
        <taxon>Actinomycetes</taxon>
        <taxon>Kitasatosporales</taxon>
        <taxon>Streptomycetaceae</taxon>
        <taxon>Streptomyces</taxon>
    </lineage>
</organism>
<evidence type="ECO:0000256" key="1">
    <source>
        <dbReference type="SAM" id="MobiDB-lite"/>
    </source>
</evidence>